<gene>
    <name evidence="1" type="ORF">ACFPZI_06060</name>
</gene>
<protein>
    <submittedName>
        <fullName evidence="1">Uncharacterized protein</fullName>
    </submittedName>
</protein>
<evidence type="ECO:0000313" key="1">
    <source>
        <dbReference type="EMBL" id="MFC5851414.1"/>
    </source>
</evidence>
<name>A0ABW1DW93_9ACTN</name>
<keyword evidence="2" id="KW-1185">Reference proteome</keyword>
<evidence type="ECO:0000313" key="2">
    <source>
        <dbReference type="Proteomes" id="UP001596180"/>
    </source>
</evidence>
<proteinExistence type="predicted"/>
<sequence>MPEWLNNSRVGRAGLEAVCLNSFRSAPSPSEEPTSASTKAETVEETDACTCEGMPGLGWTCEIGEERYAKVDNRRVEADVDDDDEVCVLDIVNAYAGGMGADPSYDLSGELPPDFHPWSLRDLTLLTEVARRKLDTERWDTNGSWRLRWLMCDNDVTNPLDEVEDIDPSGDDLDGESGEIRYHISVENDGDAHTVQVVGTRGGEQHVLYHEPVPEPGGGARDTGTLEGLRSLLERVAEQVYRDAGYKVEGEWMVDWLRCHVLLLAD</sequence>
<dbReference type="EMBL" id="JBHSOA010000009">
    <property type="protein sequence ID" value="MFC5851414.1"/>
    <property type="molecule type" value="Genomic_DNA"/>
</dbReference>
<organism evidence="1 2">
    <name type="scientific">Streptomyces chlorus</name>
    <dbReference type="NCBI Taxonomy" id="887452"/>
    <lineage>
        <taxon>Bacteria</taxon>
        <taxon>Bacillati</taxon>
        <taxon>Actinomycetota</taxon>
        <taxon>Actinomycetes</taxon>
        <taxon>Kitasatosporales</taxon>
        <taxon>Streptomycetaceae</taxon>
        <taxon>Streptomyces</taxon>
    </lineage>
</organism>
<accession>A0ABW1DW93</accession>
<reference evidence="2" key="1">
    <citation type="journal article" date="2019" name="Int. J. Syst. Evol. Microbiol.">
        <title>The Global Catalogue of Microorganisms (GCM) 10K type strain sequencing project: providing services to taxonomists for standard genome sequencing and annotation.</title>
        <authorList>
            <consortium name="The Broad Institute Genomics Platform"/>
            <consortium name="The Broad Institute Genome Sequencing Center for Infectious Disease"/>
            <person name="Wu L."/>
            <person name="Ma J."/>
        </authorList>
    </citation>
    <scope>NUCLEOTIDE SEQUENCE [LARGE SCALE GENOMIC DNA]</scope>
    <source>
        <strain evidence="2">JCM 10411</strain>
    </source>
</reference>
<comment type="caution">
    <text evidence="1">The sequence shown here is derived from an EMBL/GenBank/DDBJ whole genome shotgun (WGS) entry which is preliminary data.</text>
</comment>
<dbReference type="Proteomes" id="UP001596180">
    <property type="component" value="Unassembled WGS sequence"/>
</dbReference>
<dbReference type="RefSeq" id="WP_381359141.1">
    <property type="nucleotide sequence ID" value="NZ_JBHSOA010000009.1"/>
</dbReference>